<dbReference type="Gene3D" id="1.20.1050.10">
    <property type="match status" value="1"/>
</dbReference>
<dbReference type="PANTHER" id="PTHR11571:SF263">
    <property type="entry name" value="GLUTATHIONE S-TRANSFERASE"/>
    <property type="match status" value="1"/>
</dbReference>
<dbReference type="InterPro" id="IPR004045">
    <property type="entry name" value="Glutathione_S-Trfase_N"/>
</dbReference>
<dbReference type="CDD" id="cd03192">
    <property type="entry name" value="GST_C_Sigma_like"/>
    <property type="match status" value="1"/>
</dbReference>
<dbReference type="PROSITE" id="PS50405">
    <property type="entry name" value="GST_CTER"/>
    <property type="match status" value="1"/>
</dbReference>
<keyword evidence="3" id="KW-0808">Transferase</keyword>
<evidence type="ECO:0000259" key="2">
    <source>
        <dbReference type="PROSITE" id="PS50405"/>
    </source>
</evidence>
<dbReference type="Pfam" id="PF14497">
    <property type="entry name" value="GST_C_3"/>
    <property type="match status" value="1"/>
</dbReference>
<dbReference type="GO" id="GO:0006749">
    <property type="term" value="P:glutathione metabolic process"/>
    <property type="evidence" value="ECO:0007669"/>
    <property type="project" value="TreeGrafter"/>
</dbReference>
<dbReference type="SUPFAM" id="SSF52833">
    <property type="entry name" value="Thioredoxin-like"/>
    <property type="match status" value="1"/>
</dbReference>
<organism evidence="3 4">
    <name type="scientific">Gonapodya prolifera (strain JEL478)</name>
    <name type="common">Monoblepharis prolifera</name>
    <dbReference type="NCBI Taxonomy" id="1344416"/>
    <lineage>
        <taxon>Eukaryota</taxon>
        <taxon>Fungi</taxon>
        <taxon>Fungi incertae sedis</taxon>
        <taxon>Chytridiomycota</taxon>
        <taxon>Chytridiomycota incertae sedis</taxon>
        <taxon>Monoblepharidomycetes</taxon>
        <taxon>Monoblepharidales</taxon>
        <taxon>Gonapodyaceae</taxon>
        <taxon>Gonapodya</taxon>
    </lineage>
</organism>
<dbReference type="OMA" id="LWVHQLQ"/>
<dbReference type="EMBL" id="KQ965804">
    <property type="protein sequence ID" value="KXS11304.1"/>
    <property type="molecule type" value="Genomic_DNA"/>
</dbReference>
<dbReference type="STRING" id="1344416.A0A139A3L5"/>
<feature type="non-terminal residue" evidence="3">
    <location>
        <position position="1"/>
    </location>
</feature>
<dbReference type="InterPro" id="IPR036249">
    <property type="entry name" value="Thioredoxin-like_sf"/>
</dbReference>
<gene>
    <name evidence="3" type="ORF">M427DRAFT_60860</name>
</gene>
<sequence length="271" mass="30463">MAGVAAHDKTASTTLYYWPNIPGRGEFVRLALEEAQIDYYDIARDENGGGVQAIYALLQGTAPHSTNQNPVFAPPALFIDGKLLYQTSNILLALAKRNLGKLVPDADEHTLDVANQLQCLITDFVAETHDTHHPIAVSLYYKDQLTEAKRRAHDFCTHRIPKFLSFFERQVAHSRGPYLLGAADRFCYVDLSLAHTLLGLEYAFPVAFKRATESTPLILALRDAVLARPNIKAYRESERCLPFNEDGVFRRYPELDLEEEGEGGTRKKQKK</sequence>
<dbReference type="InterPro" id="IPR050213">
    <property type="entry name" value="GST_superfamily"/>
</dbReference>
<keyword evidence="4" id="KW-1185">Reference proteome</keyword>
<evidence type="ECO:0000259" key="1">
    <source>
        <dbReference type="PROSITE" id="PS50404"/>
    </source>
</evidence>
<dbReference type="OrthoDB" id="414243at2759"/>
<reference evidence="3 4" key="1">
    <citation type="journal article" date="2015" name="Genome Biol. Evol.">
        <title>Phylogenomic analyses indicate that early fungi evolved digesting cell walls of algal ancestors of land plants.</title>
        <authorList>
            <person name="Chang Y."/>
            <person name="Wang S."/>
            <person name="Sekimoto S."/>
            <person name="Aerts A.L."/>
            <person name="Choi C."/>
            <person name="Clum A."/>
            <person name="LaButti K.M."/>
            <person name="Lindquist E.A."/>
            <person name="Yee Ngan C."/>
            <person name="Ohm R.A."/>
            <person name="Salamov A.A."/>
            <person name="Grigoriev I.V."/>
            <person name="Spatafora J.W."/>
            <person name="Berbee M.L."/>
        </authorList>
    </citation>
    <scope>NUCLEOTIDE SEQUENCE [LARGE SCALE GENOMIC DNA]</scope>
    <source>
        <strain evidence="3 4">JEL478</strain>
    </source>
</reference>
<dbReference type="PROSITE" id="PS50404">
    <property type="entry name" value="GST_NTER"/>
    <property type="match status" value="1"/>
</dbReference>
<evidence type="ECO:0000313" key="4">
    <source>
        <dbReference type="Proteomes" id="UP000070544"/>
    </source>
</evidence>
<dbReference type="PANTHER" id="PTHR11571">
    <property type="entry name" value="GLUTATHIONE S-TRANSFERASE"/>
    <property type="match status" value="1"/>
</dbReference>
<dbReference type="GO" id="GO:0004364">
    <property type="term" value="F:glutathione transferase activity"/>
    <property type="evidence" value="ECO:0007669"/>
    <property type="project" value="TreeGrafter"/>
</dbReference>
<feature type="domain" description="GST N-terminal" evidence="1">
    <location>
        <begin position="12"/>
        <end position="102"/>
    </location>
</feature>
<evidence type="ECO:0000313" key="3">
    <source>
        <dbReference type="EMBL" id="KXS11304.1"/>
    </source>
</evidence>
<dbReference type="Proteomes" id="UP000070544">
    <property type="component" value="Unassembled WGS sequence"/>
</dbReference>
<feature type="domain" description="GST C-terminal" evidence="2">
    <location>
        <begin position="114"/>
        <end position="243"/>
    </location>
</feature>
<dbReference type="Gene3D" id="3.40.30.10">
    <property type="entry name" value="Glutaredoxin"/>
    <property type="match status" value="1"/>
</dbReference>
<name>A0A139A3L5_GONPJ</name>
<dbReference type="InterPro" id="IPR004046">
    <property type="entry name" value="GST_C"/>
</dbReference>
<accession>A0A139A3L5</accession>
<dbReference type="SUPFAM" id="SSF47616">
    <property type="entry name" value="GST C-terminal domain-like"/>
    <property type="match status" value="1"/>
</dbReference>
<dbReference type="InterPro" id="IPR010987">
    <property type="entry name" value="Glutathione-S-Trfase_C-like"/>
</dbReference>
<dbReference type="AlphaFoldDB" id="A0A139A3L5"/>
<dbReference type="InterPro" id="IPR036282">
    <property type="entry name" value="Glutathione-S-Trfase_C_sf"/>
</dbReference>
<protein>
    <submittedName>
        <fullName evidence="3">Glutathione S-transferase</fullName>
    </submittedName>
</protein>
<proteinExistence type="predicted"/>